<dbReference type="AlphaFoldDB" id="A0A133VBZ5"/>
<dbReference type="SUPFAM" id="SSF53448">
    <property type="entry name" value="Nucleotide-diphospho-sugar transferases"/>
    <property type="match status" value="1"/>
</dbReference>
<name>A0A133VBZ5_9EURY</name>
<accession>A0A133VBZ5</accession>
<dbReference type="Gene3D" id="3.90.550.10">
    <property type="entry name" value="Spore Coat Polysaccharide Biosynthesis Protein SpsA, Chain A"/>
    <property type="match status" value="1"/>
</dbReference>
<keyword evidence="2" id="KW-1185">Reference proteome</keyword>
<evidence type="ECO:0000313" key="2">
    <source>
        <dbReference type="Proteomes" id="UP000070405"/>
    </source>
</evidence>
<protein>
    <submittedName>
        <fullName evidence="1">Uncharacterized protein</fullName>
    </submittedName>
</protein>
<evidence type="ECO:0000313" key="1">
    <source>
        <dbReference type="EMBL" id="KXB03937.1"/>
    </source>
</evidence>
<gene>
    <name evidence="1" type="ORF">AKJ47_01360</name>
</gene>
<organism evidence="1 2">
    <name type="scientific">candidate division MSBL1 archaeon SCGC-AAA261G05</name>
    <dbReference type="NCBI Taxonomy" id="1698276"/>
    <lineage>
        <taxon>Archaea</taxon>
        <taxon>Methanobacteriati</taxon>
        <taxon>Methanobacteriota</taxon>
        <taxon>candidate division MSBL1</taxon>
    </lineage>
</organism>
<dbReference type="InterPro" id="IPR029044">
    <property type="entry name" value="Nucleotide-diphossugar_trans"/>
</dbReference>
<dbReference type="Proteomes" id="UP000070405">
    <property type="component" value="Unassembled WGS sequence"/>
</dbReference>
<dbReference type="EMBL" id="LHYA01000011">
    <property type="protein sequence ID" value="KXB03937.1"/>
    <property type="molecule type" value="Genomic_DNA"/>
</dbReference>
<comment type="caution">
    <text evidence="1">The sequence shown here is derived from an EMBL/GenBank/DDBJ whole genome shotgun (WGS) entry which is preliminary data.</text>
</comment>
<sequence length="253" mass="29368">MNTHLNSFFVVLARDGEHVREKIEEIEAYDIPYKVICGEEVDLPNVVYREPKGKWDAVNYSRKVIPKDTDVVVFNDVDTKIRNFHYAVDWLRNGADLVYTKVKVSKGPQIKFYKIMDPIRKRLHMFASGELMLIRREVLEEVLPVPPCLAEDSYILFKALELGYKAEFCDDAYVETERTTSAEEEKDYKTRTTLGIYQALEYANPPFWINLIYKTLPFIAPFLSIFGEDGEAWSEGIQKATHLHELDAQPTKF</sequence>
<proteinExistence type="predicted"/>
<reference evidence="1 2" key="1">
    <citation type="journal article" date="2016" name="Sci. Rep.">
        <title>Metabolic traits of an uncultured archaeal lineage -MSBL1- from brine pools of the Red Sea.</title>
        <authorList>
            <person name="Mwirichia R."/>
            <person name="Alam I."/>
            <person name="Rashid M."/>
            <person name="Vinu M."/>
            <person name="Ba-Alawi W."/>
            <person name="Anthony Kamau A."/>
            <person name="Kamanda Ngugi D."/>
            <person name="Goker M."/>
            <person name="Klenk H.P."/>
            <person name="Bajic V."/>
            <person name="Stingl U."/>
        </authorList>
    </citation>
    <scope>NUCLEOTIDE SEQUENCE [LARGE SCALE GENOMIC DNA]</scope>
    <source>
        <strain evidence="1">SCGC-AAA261G05</strain>
    </source>
</reference>